<dbReference type="AlphaFoldDB" id="A0A397TEG9"/>
<evidence type="ECO:0000313" key="1">
    <source>
        <dbReference type="EMBL" id="RIA96633.1"/>
    </source>
</evidence>
<protein>
    <submittedName>
        <fullName evidence="1">Uncharacterized protein</fullName>
    </submittedName>
</protein>
<dbReference type="OrthoDB" id="2434387at2759"/>
<gene>
    <name evidence="1" type="ORF">C1645_754464</name>
</gene>
<evidence type="ECO:0000313" key="2">
    <source>
        <dbReference type="Proteomes" id="UP000265703"/>
    </source>
</evidence>
<comment type="caution">
    <text evidence="1">The sequence shown here is derived from an EMBL/GenBank/DDBJ whole genome shotgun (WGS) entry which is preliminary data.</text>
</comment>
<name>A0A397TEG9_9GLOM</name>
<keyword evidence="2" id="KW-1185">Reference proteome</keyword>
<reference evidence="1 2" key="1">
    <citation type="submission" date="2018-06" db="EMBL/GenBank/DDBJ databases">
        <title>Comparative genomics reveals the genomic features of Rhizophagus irregularis, R. cerebriforme, R. diaphanum and Gigaspora rosea, and their symbiotic lifestyle signature.</title>
        <authorList>
            <person name="Morin E."/>
            <person name="San Clemente H."/>
            <person name="Chen E.C.H."/>
            <person name="De La Providencia I."/>
            <person name="Hainaut M."/>
            <person name="Kuo A."/>
            <person name="Kohler A."/>
            <person name="Murat C."/>
            <person name="Tang N."/>
            <person name="Roy S."/>
            <person name="Loubradou J."/>
            <person name="Henrissat B."/>
            <person name="Grigoriev I.V."/>
            <person name="Corradi N."/>
            <person name="Roux C."/>
            <person name="Martin F.M."/>
        </authorList>
    </citation>
    <scope>NUCLEOTIDE SEQUENCE [LARGE SCALE GENOMIC DNA]</scope>
    <source>
        <strain evidence="1 2">DAOM 227022</strain>
    </source>
</reference>
<proteinExistence type="predicted"/>
<accession>A0A397TEG9</accession>
<dbReference type="Proteomes" id="UP000265703">
    <property type="component" value="Unassembled WGS sequence"/>
</dbReference>
<organism evidence="1 2">
    <name type="scientific">Glomus cerebriforme</name>
    <dbReference type="NCBI Taxonomy" id="658196"/>
    <lineage>
        <taxon>Eukaryota</taxon>
        <taxon>Fungi</taxon>
        <taxon>Fungi incertae sedis</taxon>
        <taxon>Mucoromycota</taxon>
        <taxon>Glomeromycotina</taxon>
        <taxon>Glomeromycetes</taxon>
        <taxon>Glomerales</taxon>
        <taxon>Glomeraceae</taxon>
        <taxon>Glomus</taxon>
    </lineage>
</organism>
<sequence>TLVVSSLSVPSPVPSPSLPLPLLSPSASSLEKRQRDLTIIDAPAKKQCITSEVRCFCLDIDVPLWANGSVNTLEVIKPTVCTFDQKTIALGSIRSYKCLNYLQIKTKCNEYVLRESVYDAEMYRILHNWFTKVHGFKITGQWHLEGIGNDGDWHHLFCDLMIKKPDNPYSEAILELIVTGSVSKIEKHFDRVIKYANQLCLKEV</sequence>
<dbReference type="EMBL" id="QKYT01000042">
    <property type="protein sequence ID" value="RIA96633.1"/>
    <property type="molecule type" value="Genomic_DNA"/>
</dbReference>
<feature type="non-terminal residue" evidence="1">
    <location>
        <position position="1"/>
    </location>
</feature>